<evidence type="ECO:0000313" key="7">
    <source>
        <dbReference type="Proteomes" id="UP000238348"/>
    </source>
</evidence>
<sequence>MNAKTQTKTHFFTGNYAPLREEHDIAALEIEGTLPPELEGSLYRVGPNPQYAPRDDDYHWFSGDGMVHAFHIGAGKVSYRNRWARTPKWQLEHEAGRALFGTFGNPATSDPLAQGRNGGTANTSMLWHGDRLFALEESHQPFELDPWTLASKGHQSFGGRVTSRCTAHPKIDPESGELHFFAYSPDGPCSPSMLYGVMDTRCEVTQLQSFTAPYASMVHDFMVTRGHVLFPVTPLTLNVERAMRGKPLLAWDASLRTHVGVMQRGNTADTLRWFDTDACHMFHVMNAWDDGDTIVAYVMQSEAAPGLPDAEGRPGDPEAMAARLCRWTFHLADAGTGFRRDYLDDLVAEFPRIDERYAGRRNRYGFYTCHATSRARGDSESVLYDSLARFDFDTGERSIHTLPHGDVVSEPVFVPRAEDAAEGDGWLLAVAWREQEKRSDLLVFDAMRLPAGPVAVARLPHRVPFGFHGNWRPGRAPQATLRGGYPNVRLNAWAKALCEL</sequence>
<dbReference type="Proteomes" id="UP000238348">
    <property type="component" value="Chromosome"/>
</dbReference>
<protein>
    <submittedName>
        <fullName evidence="6">Dioxygenase</fullName>
    </submittedName>
</protein>
<dbReference type="InterPro" id="IPR004294">
    <property type="entry name" value="Carotenoid_Oase"/>
</dbReference>
<keyword evidence="6" id="KW-0223">Dioxygenase</keyword>
<gene>
    <name evidence="6" type="ORF">SOCE26_018810</name>
</gene>
<dbReference type="Pfam" id="PF03055">
    <property type="entry name" value="RPE65"/>
    <property type="match status" value="1"/>
</dbReference>
<comment type="cofactor">
    <cofactor evidence="5">
        <name>Fe(2+)</name>
        <dbReference type="ChEBI" id="CHEBI:29033"/>
    </cofactor>
    <text evidence="5">Binds 1 Fe(2+) ion per subunit.</text>
</comment>
<dbReference type="GO" id="GO:0010436">
    <property type="term" value="F:carotenoid dioxygenase activity"/>
    <property type="evidence" value="ECO:0007669"/>
    <property type="project" value="TreeGrafter"/>
</dbReference>
<dbReference type="RefSeq" id="WP_234023513.1">
    <property type="nucleotide sequence ID" value="NZ_CP012673.1"/>
</dbReference>
<dbReference type="GO" id="GO:0016121">
    <property type="term" value="P:carotene catabolic process"/>
    <property type="evidence" value="ECO:0007669"/>
    <property type="project" value="TreeGrafter"/>
</dbReference>
<dbReference type="AlphaFoldDB" id="A0A2L0EMG8"/>
<keyword evidence="4 5" id="KW-0408">Iron</keyword>
<dbReference type="PANTHER" id="PTHR10543">
    <property type="entry name" value="BETA-CAROTENE DIOXYGENASE"/>
    <property type="match status" value="1"/>
</dbReference>
<accession>A0A2L0EMG8</accession>
<evidence type="ECO:0000256" key="1">
    <source>
        <dbReference type="ARBA" id="ARBA00006787"/>
    </source>
</evidence>
<evidence type="ECO:0000256" key="3">
    <source>
        <dbReference type="ARBA" id="ARBA00023002"/>
    </source>
</evidence>
<keyword evidence="2 5" id="KW-0479">Metal-binding</keyword>
<evidence type="ECO:0000256" key="2">
    <source>
        <dbReference type="ARBA" id="ARBA00022723"/>
    </source>
</evidence>
<reference evidence="6 7" key="1">
    <citation type="submission" date="2015-09" db="EMBL/GenBank/DDBJ databases">
        <title>Sorangium comparison.</title>
        <authorList>
            <person name="Zaburannyi N."/>
            <person name="Bunk B."/>
            <person name="Overmann J."/>
            <person name="Mueller R."/>
        </authorList>
    </citation>
    <scope>NUCLEOTIDE SEQUENCE [LARGE SCALE GENOMIC DNA]</scope>
    <source>
        <strain evidence="6 7">So ce26</strain>
    </source>
</reference>
<feature type="binding site" evidence="5">
    <location>
        <position position="468"/>
    </location>
    <ligand>
        <name>Fe cation</name>
        <dbReference type="ChEBI" id="CHEBI:24875"/>
        <note>catalytic</note>
    </ligand>
</feature>
<evidence type="ECO:0000256" key="5">
    <source>
        <dbReference type="PIRSR" id="PIRSR604294-1"/>
    </source>
</evidence>
<dbReference type="GO" id="GO:0046872">
    <property type="term" value="F:metal ion binding"/>
    <property type="evidence" value="ECO:0007669"/>
    <property type="project" value="UniProtKB-KW"/>
</dbReference>
<proteinExistence type="inferred from homology"/>
<keyword evidence="3" id="KW-0560">Oxidoreductase</keyword>
<evidence type="ECO:0000313" key="6">
    <source>
        <dbReference type="EMBL" id="AUX40480.1"/>
    </source>
</evidence>
<dbReference type="PANTHER" id="PTHR10543:SF89">
    <property type="entry name" value="CAROTENOID 9,10(9',10')-CLEAVAGE DIOXYGENASE 1"/>
    <property type="match status" value="1"/>
</dbReference>
<feature type="binding site" evidence="5">
    <location>
        <position position="168"/>
    </location>
    <ligand>
        <name>Fe cation</name>
        <dbReference type="ChEBI" id="CHEBI:24875"/>
        <note>catalytic</note>
    </ligand>
</feature>
<comment type="similarity">
    <text evidence="1">Belongs to the carotenoid oxygenase family.</text>
</comment>
<organism evidence="6 7">
    <name type="scientific">Sorangium cellulosum</name>
    <name type="common">Polyangium cellulosum</name>
    <dbReference type="NCBI Taxonomy" id="56"/>
    <lineage>
        <taxon>Bacteria</taxon>
        <taxon>Pseudomonadati</taxon>
        <taxon>Myxococcota</taxon>
        <taxon>Polyangia</taxon>
        <taxon>Polyangiales</taxon>
        <taxon>Polyangiaceae</taxon>
        <taxon>Sorangium</taxon>
    </lineage>
</organism>
<evidence type="ECO:0000256" key="4">
    <source>
        <dbReference type="ARBA" id="ARBA00023004"/>
    </source>
</evidence>
<dbReference type="EMBL" id="CP012673">
    <property type="protein sequence ID" value="AUX40480.1"/>
    <property type="molecule type" value="Genomic_DNA"/>
</dbReference>
<feature type="binding site" evidence="5">
    <location>
        <position position="283"/>
    </location>
    <ligand>
        <name>Fe cation</name>
        <dbReference type="ChEBI" id="CHEBI:24875"/>
        <note>catalytic</note>
    </ligand>
</feature>
<feature type="binding site" evidence="5">
    <location>
        <position position="219"/>
    </location>
    <ligand>
        <name>Fe cation</name>
        <dbReference type="ChEBI" id="CHEBI:24875"/>
        <note>catalytic</note>
    </ligand>
</feature>
<name>A0A2L0EMG8_SORCE</name>